<dbReference type="EMBL" id="FTNM01000005">
    <property type="protein sequence ID" value="SIR35194.1"/>
    <property type="molecule type" value="Genomic_DNA"/>
</dbReference>
<dbReference type="AlphaFoldDB" id="A0A1N7A829"/>
<sequence>MSNLALEYELVALQPFNAKVSKTYFSTEQYGYNDINTGAFRSI</sequence>
<dbReference type="Proteomes" id="UP000185924">
    <property type="component" value="Unassembled WGS sequence"/>
</dbReference>
<reference evidence="2" key="1">
    <citation type="submission" date="2017-01" db="EMBL/GenBank/DDBJ databases">
        <authorList>
            <person name="Varghese N."/>
            <person name="Submissions S."/>
        </authorList>
    </citation>
    <scope>NUCLEOTIDE SEQUENCE [LARGE SCALE GENOMIC DNA]</scope>
    <source>
        <strain evidence="2">DM9</strain>
    </source>
</reference>
<name>A0A1N7A829_9BACT</name>
<dbReference type="STRING" id="1077936.SAMN05421545_3290"/>
<gene>
    <name evidence="1" type="ORF">SAMN05421545_3290</name>
</gene>
<evidence type="ECO:0000313" key="2">
    <source>
        <dbReference type="Proteomes" id="UP000185924"/>
    </source>
</evidence>
<organism evidence="1 2">
    <name type="scientific">Pontibacter lucknowensis</name>
    <dbReference type="NCBI Taxonomy" id="1077936"/>
    <lineage>
        <taxon>Bacteria</taxon>
        <taxon>Pseudomonadati</taxon>
        <taxon>Bacteroidota</taxon>
        <taxon>Cytophagia</taxon>
        <taxon>Cytophagales</taxon>
        <taxon>Hymenobacteraceae</taxon>
        <taxon>Pontibacter</taxon>
    </lineage>
</organism>
<keyword evidence="2" id="KW-1185">Reference proteome</keyword>
<evidence type="ECO:0000313" key="1">
    <source>
        <dbReference type="EMBL" id="SIR35194.1"/>
    </source>
</evidence>
<accession>A0A1N7A829</accession>
<protein>
    <submittedName>
        <fullName evidence="1">Uncharacterized protein</fullName>
    </submittedName>
</protein>
<proteinExistence type="predicted"/>